<dbReference type="Pfam" id="PF05048">
    <property type="entry name" value="NosD"/>
    <property type="match status" value="1"/>
</dbReference>
<evidence type="ECO:0000313" key="6">
    <source>
        <dbReference type="EMBL" id="MCU7549483.1"/>
    </source>
</evidence>
<dbReference type="InterPro" id="IPR026464">
    <property type="entry name" value="NosD_copper_fam"/>
</dbReference>
<feature type="signal peptide" evidence="4">
    <location>
        <begin position="1"/>
        <end position="18"/>
    </location>
</feature>
<dbReference type="PANTHER" id="PTHR22990:SF15">
    <property type="entry name" value="F-BOX ONLY PROTEIN 10"/>
    <property type="match status" value="1"/>
</dbReference>
<evidence type="ECO:0000256" key="1">
    <source>
        <dbReference type="ARBA" id="ARBA00004906"/>
    </source>
</evidence>
<dbReference type="Gene3D" id="2.160.20.10">
    <property type="entry name" value="Single-stranded right-handed beta-helix, Pectin lyase-like"/>
    <property type="match status" value="1"/>
</dbReference>
<dbReference type="NCBIfam" id="TIGR03804">
    <property type="entry name" value="para_beta_helix"/>
    <property type="match status" value="3"/>
</dbReference>
<gene>
    <name evidence="6" type="primary">nosD</name>
    <name evidence="6" type="ORF">OCK74_10180</name>
</gene>
<keyword evidence="4" id="KW-0732">Signal</keyword>
<feature type="chain" id="PRO_5040794357" evidence="4">
    <location>
        <begin position="19"/>
        <end position="414"/>
    </location>
</feature>
<reference evidence="6" key="2">
    <citation type="submission" date="2023-04" db="EMBL/GenBank/DDBJ databases">
        <title>Paracnuella aquatica gen. nov., sp. nov., a member of the family Chitinophagaceae isolated from a hot spring.</title>
        <authorList>
            <person name="Wang C."/>
        </authorList>
    </citation>
    <scope>NUCLEOTIDE SEQUENCE</scope>
    <source>
        <strain evidence="6">LB-8</strain>
    </source>
</reference>
<dbReference type="InterPro" id="IPR012334">
    <property type="entry name" value="Pectin_lyas_fold"/>
</dbReference>
<protein>
    <submittedName>
        <fullName evidence="6">Nitrous oxide reductase family maturation protein NosD</fullName>
    </submittedName>
</protein>
<dbReference type="AlphaFoldDB" id="A0A9X2XXE3"/>
<evidence type="ECO:0000313" key="7">
    <source>
        <dbReference type="Proteomes" id="UP001155483"/>
    </source>
</evidence>
<dbReference type="EMBL" id="JAOTIF010000006">
    <property type="protein sequence ID" value="MCU7549483.1"/>
    <property type="molecule type" value="Genomic_DNA"/>
</dbReference>
<dbReference type="InterPro" id="IPR011050">
    <property type="entry name" value="Pectin_lyase_fold/virulence"/>
</dbReference>
<accession>A0A9X2XXE3</accession>
<keyword evidence="7" id="KW-1185">Reference proteome</keyword>
<dbReference type="NCBIfam" id="TIGR04247">
    <property type="entry name" value="NosD_copper_fam"/>
    <property type="match status" value="1"/>
</dbReference>
<keyword evidence="2" id="KW-0677">Repeat</keyword>
<dbReference type="SMART" id="SM00710">
    <property type="entry name" value="PbH1"/>
    <property type="match status" value="7"/>
</dbReference>
<dbReference type="RefSeq" id="WP_279296927.1">
    <property type="nucleotide sequence ID" value="NZ_JAOTIF010000006.1"/>
</dbReference>
<keyword evidence="3" id="KW-0833">Ubl conjugation pathway</keyword>
<reference evidence="6" key="1">
    <citation type="submission" date="2022-09" db="EMBL/GenBank/DDBJ databases">
        <authorList>
            <person name="Yuan C."/>
            <person name="Ke Z."/>
        </authorList>
    </citation>
    <scope>NUCLEOTIDE SEQUENCE</scope>
    <source>
        <strain evidence="6">LB-8</strain>
    </source>
</reference>
<comment type="caution">
    <text evidence="6">The sequence shown here is derived from an EMBL/GenBank/DDBJ whole genome shotgun (WGS) entry which is preliminary data.</text>
</comment>
<name>A0A9X2XXE3_9BACT</name>
<organism evidence="6 7">
    <name type="scientific">Paraflavisolibacter caeni</name>
    <dbReference type="NCBI Taxonomy" id="2982496"/>
    <lineage>
        <taxon>Bacteria</taxon>
        <taxon>Pseudomonadati</taxon>
        <taxon>Bacteroidota</taxon>
        <taxon>Chitinophagia</taxon>
        <taxon>Chitinophagales</taxon>
        <taxon>Chitinophagaceae</taxon>
        <taxon>Paraflavisolibacter</taxon>
    </lineage>
</organism>
<sequence length="414" mass="46798">MKNLFLIACVLMALPGLCRTLVVGKGQTYSTIREAVAAAQDRDTILVKKGTYYINNIVIIKSIYLIGENYPLLHGADKYEIFTVSGKDITIKGFHFTNSGYSAMNDFASVKIIDASNIIFENNRVTNAYFGVHIANSHHFTIRSNYFNGLTKSEQTTGNGIHLWKCNNALIENNEIHGHRDGIYFEFVTQSLIQKNFSEGNIRYGLHFMFSNDNWYVENTFKNNGAGVAVMYSKQVHMLLNHFDSNWGAAAYGLLLKEINDSKIDSNTFYQNTVGIYMEGTNRINVTNNVFKANGWAAKVQASCMDNTFFHNNFLSNTFDVGTNGTLVLNTFNNNYWDKYEGYDLNKDGFGDVAYHPVSMYSTIVENSPNTLMLLRSFMVSLLDKAERAIPSLTPENLRDDQPLMKGLKLKEKK</sequence>
<proteinExistence type="predicted"/>
<evidence type="ECO:0000256" key="3">
    <source>
        <dbReference type="ARBA" id="ARBA00022786"/>
    </source>
</evidence>
<evidence type="ECO:0000256" key="4">
    <source>
        <dbReference type="SAM" id="SignalP"/>
    </source>
</evidence>
<feature type="domain" description="Periplasmic copper-binding protein NosD beta helix" evidence="5">
    <location>
        <begin position="157"/>
        <end position="342"/>
    </location>
</feature>
<evidence type="ECO:0000256" key="2">
    <source>
        <dbReference type="ARBA" id="ARBA00022737"/>
    </source>
</evidence>
<dbReference type="InterPro" id="IPR006626">
    <property type="entry name" value="PbH1"/>
</dbReference>
<dbReference type="SUPFAM" id="SSF51126">
    <property type="entry name" value="Pectin lyase-like"/>
    <property type="match status" value="1"/>
</dbReference>
<dbReference type="InterPro" id="IPR022441">
    <property type="entry name" value="Para_beta_helix_rpt-2"/>
</dbReference>
<dbReference type="InterPro" id="IPR051550">
    <property type="entry name" value="SCF-Subunits/Alg-Epimerases"/>
</dbReference>
<dbReference type="PANTHER" id="PTHR22990">
    <property type="entry name" value="F-BOX ONLY PROTEIN"/>
    <property type="match status" value="1"/>
</dbReference>
<evidence type="ECO:0000259" key="5">
    <source>
        <dbReference type="Pfam" id="PF05048"/>
    </source>
</evidence>
<dbReference type="Proteomes" id="UP001155483">
    <property type="component" value="Unassembled WGS sequence"/>
</dbReference>
<dbReference type="InterPro" id="IPR007742">
    <property type="entry name" value="NosD_dom"/>
</dbReference>
<comment type="pathway">
    <text evidence="1">Protein modification; protein ubiquitination.</text>
</comment>